<name>A0A397I1I3_9GLOM</name>
<dbReference type="GO" id="GO:0008270">
    <property type="term" value="F:zinc ion binding"/>
    <property type="evidence" value="ECO:0007669"/>
    <property type="project" value="UniProtKB-KW"/>
</dbReference>
<evidence type="ECO:0000256" key="1">
    <source>
        <dbReference type="PROSITE-ProRule" id="PRU00047"/>
    </source>
</evidence>
<dbReference type="GO" id="GO:0003676">
    <property type="term" value="F:nucleic acid binding"/>
    <property type="evidence" value="ECO:0007669"/>
    <property type="project" value="InterPro"/>
</dbReference>
<keyword evidence="4" id="KW-1185">Reference proteome</keyword>
<dbReference type="InterPro" id="IPR001878">
    <property type="entry name" value="Znf_CCHC"/>
</dbReference>
<dbReference type="SUPFAM" id="SSF57756">
    <property type="entry name" value="Retrovirus zinc finger-like domains"/>
    <property type="match status" value="1"/>
</dbReference>
<dbReference type="Gene3D" id="4.10.60.10">
    <property type="entry name" value="Zinc finger, CCHC-type"/>
    <property type="match status" value="1"/>
</dbReference>
<comment type="caution">
    <text evidence="3">The sequence shown here is derived from an EMBL/GenBank/DDBJ whole genome shotgun (WGS) entry which is preliminary data.</text>
</comment>
<keyword evidence="1" id="KW-0862">Zinc</keyword>
<gene>
    <name evidence="3" type="ORF">Glove_300g54</name>
</gene>
<organism evidence="3 4">
    <name type="scientific">Diversispora epigaea</name>
    <dbReference type="NCBI Taxonomy" id="1348612"/>
    <lineage>
        <taxon>Eukaryota</taxon>
        <taxon>Fungi</taxon>
        <taxon>Fungi incertae sedis</taxon>
        <taxon>Mucoromycota</taxon>
        <taxon>Glomeromycotina</taxon>
        <taxon>Glomeromycetes</taxon>
        <taxon>Diversisporales</taxon>
        <taxon>Diversisporaceae</taxon>
        <taxon>Diversispora</taxon>
    </lineage>
</organism>
<dbReference type="InterPro" id="IPR036875">
    <property type="entry name" value="Znf_CCHC_sf"/>
</dbReference>
<accession>A0A397I1I3</accession>
<reference evidence="3 4" key="1">
    <citation type="submission" date="2018-08" db="EMBL/GenBank/DDBJ databases">
        <title>Genome and evolution of the arbuscular mycorrhizal fungus Diversispora epigaea (formerly Glomus versiforme) and its bacterial endosymbionts.</title>
        <authorList>
            <person name="Sun X."/>
            <person name="Fei Z."/>
            <person name="Harrison M."/>
        </authorList>
    </citation>
    <scope>NUCLEOTIDE SEQUENCE [LARGE SCALE GENOMIC DNA]</scope>
    <source>
        <strain evidence="3 4">IT104</strain>
    </source>
</reference>
<proteinExistence type="predicted"/>
<dbReference type="PROSITE" id="PS50158">
    <property type="entry name" value="ZF_CCHC"/>
    <property type="match status" value="1"/>
</dbReference>
<evidence type="ECO:0000313" key="4">
    <source>
        <dbReference type="Proteomes" id="UP000266861"/>
    </source>
</evidence>
<dbReference type="AlphaFoldDB" id="A0A397I1I3"/>
<dbReference type="OrthoDB" id="2446555at2759"/>
<dbReference type="EMBL" id="PQFF01000274">
    <property type="protein sequence ID" value="RHZ67646.1"/>
    <property type="molecule type" value="Genomic_DNA"/>
</dbReference>
<protein>
    <recommendedName>
        <fullName evidence="2">CCHC-type domain-containing protein</fullName>
    </recommendedName>
</protein>
<keyword evidence="1" id="KW-0863">Zinc-finger</keyword>
<evidence type="ECO:0000313" key="3">
    <source>
        <dbReference type="EMBL" id="RHZ67646.1"/>
    </source>
</evidence>
<sequence>MKCTCHRNSRNGTLYSTLNESTHQCTCLLLVNKGLVCWHFFCIGTYFQYVTFHISIIPNRWYLNSDIEPNDLLQKYPFILVYGVAESESSMEFEKSINFEHFFSIRTNSYSSQQLEVTIERSDCIHGIIWTIKETQLIDYAIKANLGQELSNKFKTLIYEAQNKSQETEIHYLACNPAVIKHKGQPPKRLKAGIEKDAHKEKQVLKNSTNVSNNNTESVTTNINGRKCGNCKQYGHYAKTCPNIG</sequence>
<evidence type="ECO:0000259" key="2">
    <source>
        <dbReference type="PROSITE" id="PS50158"/>
    </source>
</evidence>
<feature type="domain" description="CCHC-type" evidence="2">
    <location>
        <begin position="226"/>
        <end position="243"/>
    </location>
</feature>
<keyword evidence="1" id="KW-0479">Metal-binding</keyword>
<dbReference type="Proteomes" id="UP000266861">
    <property type="component" value="Unassembled WGS sequence"/>
</dbReference>